<keyword evidence="3" id="KW-1133">Transmembrane helix</keyword>
<evidence type="ECO:0000313" key="7">
    <source>
        <dbReference type="Proteomes" id="UP000037178"/>
    </source>
</evidence>
<dbReference type="SUPFAM" id="SSF53474">
    <property type="entry name" value="alpha/beta-Hydrolases"/>
    <property type="match status" value="1"/>
</dbReference>
<dbReference type="GO" id="GO:0016020">
    <property type="term" value="C:membrane"/>
    <property type="evidence" value="ECO:0007669"/>
    <property type="project" value="UniProtKB-SubCell"/>
</dbReference>
<feature type="region of interest" description="Disordered" evidence="5">
    <location>
        <begin position="282"/>
        <end position="327"/>
    </location>
</feature>
<evidence type="ECO:0000256" key="2">
    <source>
        <dbReference type="ARBA" id="ARBA00022692"/>
    </source>
</evidence>
<proteinExistence type="predicted"/>
<dbReference type="STRING" id="1675527.AIOL_002510"/>
<dbReference type="PATRIC" id="fig|1675527.3.peg.2633"/>
<dbReference type="GO" id="GO:0016757">
    <property type="term" value="F:glycosyltransferase activity"/>
    <property type="evidence" value="ECO:0007669"/>
    <property type="project" value="TreeGrafter"/>
</dbReference>
<dbReference type="InterPro" id="IPR029058">
    <property type="entry name" value="AB_hydrolase_fold"/>
</dbReference>
<dbReference type="PANTHER" id="PTHR21461:SF69">
    <property type="entry name" value="GLYCOSYLTRANSFERASE FAMILY 92 PROTEIN"/>
    <property type="match status" value="1"/>
</dbReference>
<dbReference type="EMBL" id="LFTY01000002">
    <property type="protein sequence ID" value="KMW57545.1"/>
    <property type="molecule type" value="Genomic_DNA"/>
</dbReference>
<keyword evidence="4" id="KW-0175">Coiled coil</keyword>
<keyword evidence="6" id="KW-0808">Transferase</keyword>
<evidence type="ECO:0000256" key="1">
    <source>
        <dbReference type="ARBA" id="ARBA00004167"/>
    </source>
</evidence>
<dbReference type="GO" id="GO:0005737">
    <property type="term" value="C:cytoplasm"/>
    <property type="evidence" value="ECO:0007669"/>
    <property type="project" value="TreeGrafter"/>
</dbReference>
<comment type="caution">
    <text evidence="6">The sequence shown here is derived from an EMBL/GenBank/DDBJ whole genome shotgun (WGS) entry which is preliminary data.</text>
</comment>
<keyword evidence="3" id="KW-0472">Membrane</keyword>
<dbReference type="Pfam" id="PF13704">
    <property type="entry name" value="Glyco_tranf_2_4"/>
    <property type="match status" value="1"/>
</dbReference>
<dbReference type="InterPro" id="IPR029044">
    <property type="entry name" value="Nucleotide-diphossugar_trans"/>
</dbReference>
<protein>
    <submittedName>
        <fullName evidence="6">Glycosyl transferase, group 2 family protein</fullName>
    </submittedName>
</protein>
<dbReference type="Proteomes" id="UP000037178">
    <property type="component" value="Unassembled WGS sequence"/>
</dbReference>
<comment type="subcellular location">
    <subcellularLocation>
        <location evidence="1">Membrane</location>
        <topology evidence="1">Single-pass membrane protein</topology>
    </subcellularLocation>
</comment>
<feature type="coiled-coil region" evidence="4">
    <location>
        <begin position="699"/>
        <end position="726"/>
    </location>
</feature>
<dbReference type="AlphaFoldDB" id="A0A0J9E447"/>
<evidence type="ECO:0000313" key="6">
    <source>
        <dbReference type="EMBL" id="KMW57545.1"/>
    </source>
</evidence>
<accession>A0A0J9E447</accession>
<name>A0A0J9E447_9RHOB</name>
<evidence type="ECO:0000256" key="4">
    <source>
        <dbReference type="SAM" id="Coils"/>
    </source>
</evidence>
<sequence length="1057" mass="120609">MDLPIIASLWIGGSLSYIEQVCLKSFADHGHRTILYTYGEVTGVPDGIEVMDANLIFPNQNYIRHAKSGSPAVHADAFRYRMIEMQNVIWVDADMLCMRPWDFKDQWVFGWEKPGRLVCNAVLGLPRFSKTLSKLNDLCGSEYPIPPWAKPEEKARLEAARDAGNPIHVSELEWGVWGPAALTHFLNETGEMQYVLPQMAFFPISFKYRRDLLKPGQVIDEQLDDGCYGVHLWNRRLRRRLVTHEGGIAHPDSFLGRALARHEVDPEGAPIPDEPPASVLAERAEEEAKQAERAAAQAPRSSKSKVEVDDDEEESPSQSNNPHVTLTRPAAMDDMPLMMNQQTSHYQAIIDGLEGRTGNITGYLKGPAEPIENDNILVVTSMKNEAPFILEWVAYHQSIGVKHFLVYTNDCTDNTNEMLDRLEEMGHLTRVANPWVKDSGKKPQHVALKDALKKPCYHDADWVLTIDCDEFVNIHVGDGTFADLFKAANYPNVVSFTWKFFGNKDIHGYEDRPITEQFVNCAPEFIPKPRLGWGFKSMFHKSSPYTRIGVHRPLGIDDGEEDQVRWVNGSGRAMPDMLLTNNGWRSTKRSVGYRLATLNHYILRSAESFLVKRDRGRINHTEHDQGIDYWTRRNYATEVDDRIKARLPGMYEILDSYKSDKVLSKLHEEAVDWHQGKIKTLMEKPDYKQLFDDLTMVERPDALDIAKEAEQEAEQLKEETRAARDAEKPTMAYEKAQPLTSLRLVVAPETALDQPTHERFTDARGFANKINGFLWEGPANAVMFAPRSRRLVVAFDNVSIARAEGQRWPWGFKQLWQEMECSVLGVMAVERNWFRQDFVHDAMETLRDQGFFEQFDEILFYGASMGGYAALAYQSLAPGSNVLAIAPQSTLSREILPDEDRWGWTKRLDWEGRYRDVVGLTESAKNNFIIADPYYKPDYDQVSRITGDNVTWLKTPFMGHQLPNAFAVMNILKDLLYAGAGGTLTPELFYKLFRARNDLPRYQHDLLMEAERRGKVKSAIRVCEYTLKKRKAPNIQKSLDRLREELAALEGRKEAAE</sequence>
<feature type="compositionally biased region" description="Basic and acidic residues" evidence="5">
    <location>
        <begin position="282"/>
        <end position="292"/>
    </location>
</feature>
<organism evidence="6 7">
    <name type="scientific">Candidatus Rhodobacter oscarellae</name>
    <dbReference type="NCBI Taxonomy" id="1675527"/>
    <lineage>
        <taxon>Bacteria</taxon>
        <taxon>Pseudomonadati</taxon>
        <taxon>Pseudomonadota</taxon>
        <taxon>Alphaproteobacteria</taxon>
        <taxon>Rhodobacterales</taxon>
        <taxon>Rhodobacter group</taxon>
        <taxon>Rhodobacter</taxon>
    </lineage>
</organism>
<evidence type="ECO:0000256" key="5">
    <source>
        <dbReference type="SAM" id="MobiDB-lite"/>
    </source>
</evidence>
<reference evidence="6 7" key="1">
    <citation type="submission" date="2015-06" db="EMBL/GenBank/DDBJ databases">
        <title>Draft genome sequence of an Alphaproteobacteria species associated to the Mediterranean sponge Oscarella lobularis.</title>
        <authorList>
            <person name="Jourda C."/>
            <person name="Santini S."/>
            <person name="Claverie J.-M."/>
        </authorList>
    </citation>
    <scope>NUCLEOTIDE SEQUENCE [LARGE SCALE GENOMIC DNA]</scope>
    <source>
        <strain evidence="6">IGS</strain>
    </source>
</reference>
<keyword evidence="7" id="KW-1185">Reference proteome</keyword>
<gene>
    <name evidence="6" type="ORF">AIOL_002510</name>
</gene>
<dbReference type="RefSeq" id="WP_049643259.1">
    <property type="nucleotide sequence ID" value="NZ_LFTY01000002.1"/>
</dbReference>
<dbReference type="PANTHER" id="PTHR21461">
    <property type="entry name" value="GLYCOSYLTRANSFERASE FAMILY 92 PROTEIN"/>
    <property type="match status" value="1"/>
</dbReference>
<dbReference type="OrthoDB" id="1997677at2"/>
<dbReference type="Gene3D" id="3.40.50.1820">
    <property type="entry name" value="alpha/beta hydrolase"/>
    <property type="match status" value="1"/>
</dbReference>
<evidence type="ECO:0000256" key="3">
    <source>
        <dbReference type="ARBA" id="ARBA00022989"/>
    </source>
</evidence>
<dbReference type="SUPFAM" id="SSF53448">
    <property type="entry name" value="Nucleotide-diphospho-sugar transferases"/>
    <property type="match status" value="2"/>
</dbReference>
<keyword evidence="2" id="KW-0812">Transmembrane</keyword>